<protein>
    <submittedName>
        <fullName evidence="3">Uncharacterized protein</fullName>
    </submittedName>
</protein>
<evidence type="ECO:0000313" key="3">
    <source>
        <dbReference type="EMBL" id="KIM63718.1"/>
    </source>
</evidence>
<dbReference type="InParanoid" id="A0A0C2ZQ90"/>
<keyword evidence="2" id="KW-0472">Membrane</keyword>
<dbReference type="AlphaFoldDB" id="A0A0C2ZQ90"/>
<reference evidence="3 4" key="1">
    <citation type="submission" date="2014-04" db="EMBL/GenBank/DDBJ databases">
        <authorList>
            <consortium name="DOE Joint Genome Institute"/>
            <person name="Kuo A."/>
            <person name="Kohler A."/>
            <person name="Nagy L.G."/>
            <person name="Floudas D."/>
            <person name="Copeland A."/>
            <person name="Barry K.W."/>
            <person name="Cichocki N."/>
            <person name="Veneault-Fourrey C."/>
            <person name="LaButti K."/>
            <person name="Lindquist E.A."/>
            <person name="Lipzen A."/>
            <person name="Lundell T."/>
            <person name="Morin E."/>
            <person name="Murat C."/>
            <person name="Sun H."/>
            <person name="Tunlid A."/>
            <person name="Henrissat B."/>
            <person name="Grigoriev I.V."/>
            <person name="Hibbett D.S."/>
            <person name="Martin F."/>
            <person name="Nordberg H.P."/>
            <person name="Cantor M.N."/>
            <person name="Hua S.X."/>
        </authorList>
    </citation>
    <scope>NUCLEOTIDE SEQUENCE [LARGE SCALE GENOMIC DNA]</scope>
    <source>
        <strain evidence="3 4">Foug A</strain>
    </source>
</reference>
<dbReference type="EMBL" id="KN822033">
    <property type="protein sequence ID" value="KIM63718.1"/>
    <property type="molecule type" value="Genomic_DNA"/>
</dbReference>
<keyword evidence="4" id="KW-1185">Reference proteome</keyword>
<organism evidence="3 4">
    <name type="scientific">Scleroderma citrinum Foug A</name>
    <dbReference type="NCBI Taxonomy" id="1036808"/>
    <lineage>
        <taxon>Eukaryota</taxon>
        <taxon>Fungi</taxon>
        <taxon>Dikarya</taxon>
        <taxon>Basidiomycota</taxon>
        <taxon>Agaricomycotina</taxon>
        <taxon>Agaricomycetes</taxon>
        <taxon>Agaricomycetidae</taxon>
        <taxon>Boletales</taxon>
        <taxon>Sclerodermatineae</taxon>
        <taxon>Sclerodermataceae</taxon>
        <taxon>Scleroderma</taxon>
    </lineage>
</organism>
<reference evidence="4" key="2">
    <citation type="submission" date="2015-01" db="EMBL/GenBank/DDBJ databases">
        <title>Evolutionary Origins and Diversification of the Mycorrhizal Mutualists.</title>
        <authorList>
            <consortium name="DOE Joint Genome Institute"/>
            <consortium name="Mycorrhizal Genomics Consortium"/>
            <person name="Kohler A."/>
            <person name="Kuo A."/>
            <person name="Nagy L.G."/>
            <person name="Floudas D."/>
            <person name="Copeland A."/>
            <person name="Barry K.W."/>
            <person name="Cichocki N."/>
            <person name="Veneault-Fourrey C."/>
            <person name="LaButti K."/>
            <person name="Lindquist E.A."/>
            <person name="Lipzen A."/>
            <person name="Lundell T."/>
            <person name="Morin E."/>
            <person name="Murat C."/>
            <person name="Riley R."/>
            <person name="Ohm R."/>
            <person name="Sun H."/>
            <person name="Tunlid A."/>
            <person name="Henrissat B."/>
            <person name="Grigoriev I.V."/>
            <person name="Hibbett D.S."/>
            <person name="Martin F."/>
        </authorList>
    </citation>
    <scope>NUCLEOTIDE SEQUENCE [LARGE SCALE GENOMIC DNA]</scope>
    <source>
        <strain evidence="4">Foug A</strain>
    </source>
</reference>
<evidence type="ECO:0000256" key="2">
    <source>
        <dbReference type="SAM" id="Phobius"/>
    </source>
</evidence>
<name>A0A0C2ZQ90_9AGAM</name>
<dbReference type="Proteomes" id="UP000053989">
    <property type="component" value="Unassembled WGS sequence"/>
</dbReference>
<accession>A0A0C2ZQ90</accession>
<proteinExistence type="predicted"/>
<keyword evidence="2" id="KW-0812">Transmembrane</keyword>
<evidence type="ECO:0000313" key="4">
    <source>
        <dbReference type="Proteomes" id="UP000053989"/>
    </source>
</evidence>
<feature type="transmembrane region" description="Helical" evidence="2">
    <location>
        <begin position="102"/>
        <end position="124"/>
    </location>
</feature>
<dbReference type="HOGENOM" id="CLU_157417_0_0_1"/>
<gene>
    <name evidence="3" type="ORF">SCLCIDRAFT_1214114</name>
</gene>
<feature type="region of interest" description="Disordered" evidence="1">
    <location>
        <begin position="1"/>
        <end position="46"/>
    </location>
</feature>
<evidence type="ECO:0000256" key="1">
    <source>
        <dbReference type="SAM" id="MobiDB-lite"/>
    </source>
</evidence>
<sequence>MSQPVHPSLPGANPDEPPPAYSVGVPQQGPLPSPHSPQEAVPGHYPYRVPTLFNAQSGGQYAPHPRFGPTPLVQSEPTLGVLPYYDPQSPHSMEAALSRARWRFFGAAAWAIGILLAMLALATLSERVDS</sequence>
<dbReference type="OrthoDB" id="3259540at2759"/>
<keyword evidence="2" id="KW-1133">Transmembrane helix</keyword>